<keyword evidence="3" id="KW-1185">Reference proteome</keyword>
<proteinExistence type="predicted"/>
<organism evidence="2 3">
    <name type="scientific">Thalassiosira oceanica</name>
    <name type="common">Marine diatom</name>
    <dbReference type="NCBI Taxonomy" id="159749"/>
    <lineage>
        <taxon>Eukaryota</taxon>
        <taxon>Sar</taxon>
        <taxon>Stramenopiles</taxon>
        <taxon>Ochrophyta</taxon>
        <taxon>Bacillariophyta</taxon>
        <taxon>Coscinodiscophyceae</taxon>
        <taxon>Thalassiosirophycidae</taxon>
        <taxon>Thalassiosirales</taxon>
        <taxon>Thalassiosiraceae</taxon>
        <taxon>Thalassiosira</taxon>
    </lineage>
</organism>
<dbReference type="Proteomes" id="UP000266841">
    <property type="component" value="Unassembled WGS sequence"/>
</dbReference>
<name>K0RGE7_THAOC</name>
<evidence type="ECO:0000256" key="1">
    <source>
        <dbReference type="SAM" id="MobiDB-lite"/>
    </source>
</evidence>
<dbReference type="EMBL" id="AGNL01039255">
    <property type="protein sequence ID" value="EJK52778.1"/>
    <property type="molecule type" value="Genomic_DNA"/>
</dbReference>
<gene>
    <name evidence="2" type="ORF">THAOC_27915</name>
</gene>
<dbReference type="AlphaFoldDB" id="K0RGE7"/>
<feature type="non-terminal residue" evidence="2">
    <location>
        <position position="143"/>
    </location>
</feature>
<feature type="compositionally biased region" description="Polar residues" evidence="1">
    <location>
        <begin position="16"/>
        <end position="26"/>
    </location>
</feature>
<dbReference type="OrthoDB" id="56529at2759"/>
<comment type="caution">
    <text evidence="2">The sequence shown here is derived from an EMBL/GenBank/DDBJ whole genome shotgun (WGS) entry which is preliminary data.</text>
</comment>
<accession>K0RGE7</accession>
<evidence type="ECO:0000313" key="2">
    <source>
        <dbReference type="EMBL" id="EJK52778.1"/>
    </source>
</evidence>
<evidence type="ECO:0000313" key="3">
    <source>
        <dbReference type="Proteomes" id="UP000266841"/>
    </source>
</evidence>
<sequence>MRVKSHSPPSRPFQERATSNTRSTRVQPPYRQGSSTAPASTASLSPLTAALARRASLAPDPSADATAKDSGERQQSGHCERTPDSITVSGAGTPEVNGFYTRHPDYLIDGCPVYGKTSYAGGGRHGAKRTMVICRATANNSRI</sequence>
<protein>
    <submittedName>
        <fullName evidence="2">Uncharacterized protein</fullName>
    </submittedName>
</protein>
<feature type="region of interest" description="Disordered" evidence="1">
    <location>
        <begin position="1"/>
        <end position="101"/>
    </location>
</feature>
<feature type="compositionally biased region" description="Low complexity" evidence="1">
    <location>
        <begin position="34"/>
        <end position="59"/>
    </location>
</feature>
<reference evidence="2 3" key="1">
    <citation type="journal article" date="2012" name="Genome Biol.">
        <title>Genome and low-iron response of an oceanic diatom adapted to chronic iron limitation.</title>
        <authorList>
            <person name="Lommer M."/>
            <person name="Specht M."/>
            <person name="Roy A.S."/>
            <person name="Kraemer L."/>
            <person name="Andreson R."/>
            <person name="Gutowska M.A."/>
            <person name="Wolf J."/>
            <person name="Bergner S.V."/>
            <person name="Schilhabel M.B."/>
            <person name="Klostermeier U.C."/>
            <person name="Beiko R.G."/>
            <person name="Rosenstiel P."/>
            <person name="Hippler M."/>
            <person name="Laroche J."/>
        </authorList>
    </citation>
    <scope>NUCLEOTIDE SEQUENCE [LARGE SCALE GENOMIC DNA]</scope>
    <source>
        <strain evidence="2 3">CCMP1005</strain>
    </source>
</reference>